<organism evidence="3 4">
    <name type="scientific">Prevotella melaninogenica DNF00666</name>
    <dbReference type="NCBI Taxonomy" id="1401073"/>
    <lineage>
        <taxon>Bacteria</taxon>
        <taxon>Pseudomonadati</taxon>
        <taxon>Bacteroidota</taxon>
        <taxon>Bacteroidia</taxon>
        <taxon>Bacteroidales</taxon>
        <taxon>Prevotellaceae</taxon>
        <taxon>Prevotella</taxon>
    </lineage>
</organism>
<dbReference type="Pfam" id="PF13004">
    <property type="entry name" value="BACON"/>
    <property type="match status" value="1"/>
</dbReference>
<dbReference type="PROSITE" id="PS51257">
    <property type="entry name" value="PROKAR_LIPOPROTEIN"/>
    <property type="match status" value="1"/>
</dbReference>
<dbReference type="Proteomes" id="UP000029578">
    <property type="component" value="Unassembled WGS sequence"/>
</dbReference>
<evidence type="ECO:0000313" key="3">
    <source>
        <dbReference type="EMBL" id="KGF52378.1"/>
    </source>
</evidence>
<dbReference type="Gene3D" id="2.60.40.10">
    <property type="entry name" value="Immunoglobulins"/>
    <property type="match status" value="1"/>
</dbReference>
<feature type="chain" id="PRO_5001925263" description="BACON domain-containing protein" evidence="1">
    <location>
        <begin position="22"/>
        <end position="443"/>
    </location>
</feature>
<evidence type="ECO:0000313" key="4">
    <source>
        <dbReference type="Proteomes" id="UP000029578"/>
    </source>
</evidence>
<accession>A0A096AZA4</accession>
<sequence>MRKIFNICILFAVAAGFIACSDDNDAGSTYLRKNPVNVVSSKLFFSAAAQKGGVKFTAPAGSTVSVSDSWVTAQLMNDSVVVSVTKNAAVDSRSAVLTIKNGNDSTNVPILQSGAVFKYKGAKYIVVNDNDTTLNLPYTKVGAEPTLALANESDAAVVTSIEDKDTAFAAHIGANTTGEIRTFPLILKNQEKRDTVMVTQGSIDDFVGKNYILYGYDILKMTSLTTDIKELITQIGGKFEKTSDTQLTLVSDNSATRIPFEFDPSLLKLTVKGGSIILRESSSEGMLVYNTAIWDVNHYSAFVNLIKQIDQAHKDGKLSDDDYKAFKTSIKPAIYSCYASDKLSMSALMINAKEDGMVVGLLEENGTNIAYSKTLTNLEKFGFPINSFNANMFSVYEYKLQGKKLVFNGPTMMLQAIMLYHPLTTGANPTAFAQKRAAQLKRF</sequence>
<feature type="domain" description="BACON" evidence="2">
    <location>
        <begin position="65"/>
        <end position="112"/>
    </location>
</feature>
<proteinExistence type="predicted"/>
<dbReference type="AlphaFoldDB" id="A0A096AZA4"/>
<dbReference type="RefSeq" id="WP_036862737.1">
    <property type="nucleotide sequence ID" value="NZ_JRNS01000188.1"/>
</dbReference>
<dbReference type="InterPro" id="IPR024361">
    <property type="entry name" value="BACON"/>
</dbReference>
<protein>
    <recommendedName>
        <fullName evidence="2">BACON domain-containing protein</fullName>
    </recommendedName>
</protein>
<dbReference type="EMBL" id="JRNS01000188">
    <property type="protein sequence ID" value="KGF52378.1"/>
    <property type="molecule type" value="Genomic_DNA"/>
</dbReference>
<keyword evidence="1" id="KW-0732">Signal</keyword>
<feature type="signal peptide" evidence="1">
    <location>
        <begin position="1"/>
        <end position="21"/>
    </location>
</feature>
<evidence type="ECO:0000259" key="2">
    <source>
        <dbReference type="Pfam" id="PF13004"/>
    </source>
</evidence>
<evidence type="ECO:0000256" key="1">
    <source>
        <dbReference type="SAM" id="SignalP"/>
    </source>
</evidence>
<name>A0A096AZA4_9BACT</name>
<comment type="caution">
    <text evidence="3">The sequence shown here is derived from an EMBL/GenBank/DDBJ whole genome shotgun (WGS) entry which is preliminary data.</text>
</comment>
<gene>
    <name evidence="3" type="ORF">HMPREF0661_02940</name>
</gene>
<dbReference type="InterPro" id="IPR013783">
    <property type="entry name" value="Ig-like_fold"/>
</dbReference>
<dbReference type="CDD" id="cd14948">
    <property type="entry name" value="BACON"/>
    <property type="match status" value="1"/>
</dbReference>
<reference evidence="3 4" key="1">
    <citation type="submission" date="2014-07" db="EMBL/GenBank/DDBJ databases">
        <authorList>
            <person name="McCorrison J."/>
            <person name="Sanka R."/>
            <person name="Torralba M."/>
            <person name="Gillis M."/>
            <person name="Haft D.H."/>
            <person name="Methe B."/>
            <person name="Sutton G."/>
            <person name="Nelson K.E."/>
        </authorList>
    </citation>
    <scope>NUCLEOTIDE SEQUENCE [LARGE SCALE GENOMIC DNA]</scope>
    <source>
        <strain evidence="3 4">DNF00666</strain>
    </source>
</reference>